<accession>A0A6P2HB53</accession>
<sequence>MKRRSFITTTVAAALAPGELLRARTAKASGAPITRKVFAHYMVAWPRSGQNAGPDQYAREMQDAMAAGIDGFALNCGGWSAFEPYYKRRVETIYDAADRFDGAFTLFVSADGRAQDELEDIVRTVRGRRAQLMVDGRPLLSAYALGGLDGAHAPSLLETARRLGAYFVPHLFPSTGEREIDANVAADIVERIGPADGYFYFGAAGSPSLLARSTRALAPALHNADKVFMAPVTPYYRGLPQGTNYRAFETDGFAGMAEEWRAAIESRATWVQIVTWNDWAESTYVVPTGGARQSVVYSARFGPILSHEGYLRASRHYIHWFKTGSPPPIVRDELFYFYRLSPAAQGEIDADGPVAPTNEPPSMPQGPLVDRVFACVFLTHPARLTIRQDGREDHRTLPAGISFVDVPSLPGQPRFTLVRDGHVVIDRTGELAITEHDFSSLYGCYSGWATGAPSR</sequence>
<dbReference type="CDD" id="cd11577">
    <property type="entry name" value="GH71"/>
    <property type="match status" value="1"/>
</dbReference>
<evidence type="ECO:0000313" key="1">
    <source>
        <dbReference type="EMBL" id="VWB13552.1"/>
    </source>
</evidence>
<organism evidence="1 2">
    <name type="scientific">Burkholderia lata (strain ATCC 17760 / DSM 23089 / LMG 22485 / NCIMB 9086 / R18194 / 383)</name>
    <dbReference type="NCBI Taxonomy" id="482957"/>
    <lineage>
        <taxon>Bacteria</taxon>
        <taxon>Pseudomonadati</taxon>
        <taxon>Pseudomonadota</taxon>
        <taxon>Betaproteobacteria</taxon>
        <taxon>Burkholderiales</taxon>
        <taxon>Burkholderiaceae</taxon>
        <taxon>Burkholderia</taxon>
        <taxon>Burkholderia cepacia complex</taxon>
    </lineage>
</organism>
<dbReference type="AlphaFoldDB" id="A0A6P2HB53"/>
<keyword evidence="1" id="KW-0378">Hydrolase</keyword>
<evidence type="ECO:0000313" key="2">
    <source>
        <dbReference type="Proteomes" id="UP000494218"/>
    </source>
</evidence>
<dbReference type="Gene3D" id="3.20.20.80">
    <property type="entry name" value="Glycosidases"/>
    <property type="match status" value="1"/>
</dbReference>
<dbReference type="RefSeq" id="WP_175029843.1">
    <property type="nucleotide sequence ID" value="NZ_CABVPW010000002.1"/>
</dbReference>
<gene>
    <name evidence="1" type="ORF">BLA23254_00475</name>
</gene>
<reference evidence="1 2" key="1">
    <citation type="submission" date="2019-09" db="EMBL/GenBank/DDBJ databases">
        <authorList>
            <person name="Depoorter E."/>
        </authorList>
    </citation>
    <scope>NUCLEOTIDE SEQUENCE [LARGE SCALE GENOMIC DNA]</scope>
    <source>
        <strain evidence="1">LMG 23254</strain>
    </source>
</reference>
<dbReference type="InterPro" id="IPR005197">
    <property type="entry name" value="Glyco_hydro_71"/>
</dbReference>
<protein>
    <submittedName>
        <fullName evidence="1">Glycoside hydrolase family 71</fullName>
    </submittedName>
</protein>
<name>A0A6P2HB53_BURL3</name>
<dbReference type="GO" id="GO:0051118">
    <property type="term" value="F:glucan endo-1,3-alpha-glucosidase activity"/>
    <property type="evidence" value="ECO:0007669"/>
    <property type="project" value="InterPro"/>
</dbReference>
<dbReference type="Proteomes" id="UP000494218">
    <property type="component" value="Unassembled WGS sequence"/>
</dbReference>
<proteinExistence type="predicted"/>
<dbReference type="EMBL" id="CABVPW010000002">
    <property type="protein sequence ID" value="VWB13552.1"/>
    <property type="molecule type" value="Genomic_DNA"/>
</dbReference>
<dbReference type="Pfam" id="PF03659">
    <property type="entry name" value="Glyco_hydro_71"/>
    <property type="match status" value="1"/>
</dbReference>